<dbReference type="InterPro" id="IPR012902">
    <property type="entry name" value="N_methyl_site"/>
</dbReference>
<evidence type="ECO:0000256" key="7">
    <source>
        <dbReference type="ARBA" id="ARBA00022989"/>
    </source>
</evidence>
<evidence type="ECO:0000256" key="3">
    <source>
        <dbReference type="ARBA" id="ARBA00022475"/>
    </source>
</evidence>
<feature type="domain" description="General secretion pathway GspH" evidence="12">
    <location>
        <begin position="50"/>
        <end position="165"/>
    </location>
</feature>
<keyword evidence="8 11" id="KW-0472">Membrane</keyword>
<gene>
    <name evidence="13" type="ORF">FGG12_12725</name>
    <name evidence="14" type="ORF">M5D45_12635</name>
</gene>
<reference evidence="14" key="3">
    <citation type="submission" date="2022-05" db="EMBL/GenBank/DDBJ databases">
        <authorList>
            <person name="Kunte H.-J."/>
        </authorList>
    </citation>
    <scope>NUCLEOTIDE SEQUENCE</scope>
    <source>
        <strain evidence="14">G5</strain>
    </source>
</reference>
<dbReference type="InterPro" id="IPR045584">
    <property type="entry name" value="Pilin-like"/>
</dbReference>
<evidence type="ECO:0000256" key="10">
    <source>
        <dbReference type="ARBA" id="ARBA00030775"/>
    </source>
</evidence>
<evidence type="ECO:0000313" key="16">
    <source>
        <dbReference type="Proteomes" id="UP001056132"/>
    </source>
</evidence>
<evidence type="ECO:0000256" key="2">
    <source>
        <dbReference type="ARBA" id="ARBA00021549"/>
    </source>
</evidence>
<evidence type="ECO:0000256" key="9">
    <source>
        <dbReference type="ARBA" id="ARBA00025772"/>
    </source>
</evidence>
<evidence type="ECO:0000256" key="6">
    <source>
        <dbReference type="ARBA" id="ARBA00022692"/>
    </source>
</evidence>
<comment type="subcellular location">
    <subcellularLocation>
        <location evidence="1">Cell inner membrane</location>
        <topology evidence="1">Single-pass membrane protein</topology>
    </subcellularLocation>
</comment>
<proteinExistence type="inferred from homology"/>
<evidence type="ECO:0000256" key="5">
    <source>
        <dbReference type="ARBA" id="ARBA00022519"/>
    </source>
</evidence>
<dbReference type="Proteomes" id="UP000318943">
    <property type="component" value="Unassembled WGS sequence"/>
</dbReference>
<keyword evidence="5" id="KW-0997">Cell inner membrane</keyword>
<keyword evidence="4" id="KW-0488">Methylation</keyword>
<dbReference type="InterPro" id="IPR022346">
    <property type="entry name" value="T2SS_GspH"/>
</dbReference>
<dbReference type="GO" id="GO:0005886">
    <property type="term" value="C:plasma membrane"/>
    <property type="evidence" value="ECO:0007669"/>
    <property type="project" value="UniProtKB-SubCell"/>
</dbReference>
<dbReference type="EMBL" id="VCIZ01000006">
    <property type="protein sequence ID" value="TSP12451.1"/>
    <property type="molecule type" value="Genomic_DNA"/>
</dbReference>
<dbReference type="Pfam" id="PF07963">
    <property type="entry name" value="N_methyl"/>
    <property type="match status" value="1"/>
</dbReference>
<reference evidence="13 15" key="1">
    <citation type="submission" date="2019-05" db="EMBL/GenBank/DDBJ databases">
        <title>Whole genome sequence analysis of Cupriavidus campinensis S14E4C strain.</title>
        <authorList>
            <person name="Abbaszade G."/>
            <person name="Szabo A."/>
            <person name="Toumi M."/>
            <person name="Toth E."/>
        </authorList>
    </citation>
    <scope>NUCLEOTIDE SEQUENCE [LARGE SCALE GENOMIC DNA]</scope>
    <source>
        <strain evidence="13 15">S14E4C</strain>
    </source>
</reference>
<organism evidence="14 16">
    <name type="scientific">Cupriavidus campinensis</name>
    <dbReference type="NCBI Taxonomy" id="151783"/>
    <lineage>
        <taxon>Bacteria</taxon>
        <taxon>Pseudomonadati</taxon>
        <taxon>Pseudomonadota</taxon>
        <taxon>Betaproteobacteria</taxon>
        <taxon>Burkholderiales</taxon>
        <taxon>Burkholderiaceae</taxon>
        <taxon>Cupriavidus</taxon>
    </lineage>
</organism>
<evidence type="ECO:0000256" key="4">
    <source>
        <dbReference type="ARBA" id="ARBA00022481"/>
    </source>
</evidence>
<protein>
    <recommendedName>
        <fullName evidence="2">Type II secretion system protein H</fullName>
    </recommendedName>
    <alternativeName>
        <fullName evidence="10">General secretion pathway protein H</fullName>
    </alternativeName>
</protein>
<dbReference type="SUPFAM" id="SSF54523">
    <property type="entry name" value="Pili subunits"/>
    <property type="match status" value="1"/>
</dbReference>
<feature type="transmembrane region" description="Helical" evidence="11">
    <location>
        <begin position="20"/>
        <end position="38"/>
    </location>
</feature>
<evidence type="ECO:0000313" key="14">
    <source>
        <dbReference type="EMBL" id="URF03374.1"/>
    </source>
</evidence>
<accession>A0AAE9L1J6</accession>
<reference evidence="14" key="2">
    <citation type="journal article" date="2022" name="Microbiol. Resour. Announc.">
        <title>Genome Sequence of Cupriavidus campinensis Strain G5, a Member of a Bacterial Consortium Capable of Polyethylene Degradation.</title>
        <authorList>
            <person name="Schneider B."/>
            <person name="Pfeiffer F."/>
            <person name="Dyall-Smith M."/>
            <person name="Kunte H.J."/>
        </authorList>
    </citation>
    <scope>NUCLEOTIDE SEQUENCE</scope>
    <source>
        <strain evidence="14">G5</strain>
    </source>
</reference>
<dbReference type="Proteomes" id="UP001056132">
    <property type="component" value="Chromosome 1"/>
</dbReference>
<dbReference type="NCBIfam" id="TIGR02532">
    <property type="entry name" value="IV_pilin_GFxxxE"/>
    <property type="match status" value="1"/>
</dbReference>
<dbReference type="Gene3D" id="3.30.700.10">
    <property type="entry name" value="Glycoprotein, Type 4 Pilin"/>
    <property type="match status" value="1"/>
</dbReference>
<evidence type="ECO:0000256" key="11">
    <source>
        <dbReference type="SAM" id="Phobius"/>
    </source>
</evidence>
<evidence type="ECO:0000313" key="13">
    <source>
        <dbReference type="EMBL" id="TSP12451.1"/>
    </source>
</evidence>
<keyword evidence="6 11" id="KW-0812">Transmembrane</keyword>
<dbReference type="KEGG" id="ccam:M5D45_12635"/>
<evidence type="ECO:0000313" key="15">
    <source>
        <dbReference type="Proteomes" id="UP000318943"/>
    </source>
</evidence>
<dbReference type="RefSeq" id="WP_144198033.1">
    <property type="nucleotide sequence ID" value="NZ_CP097330.1"/>
</dbReference>
<dbReference type="AlphaFoldDB" id="A0AAE9L1J6"/>
<evidence type="ECO:0000259" key="12">
    <source>
        <dbReference type="Pfam" id="PF12019"/>
    </source>
</evidence>
<evidence type="ECO:0000256" key="1">
    <source>
        <dbReference type="ARBA" id="ARBA00004377"/>
    </source>
</evidence>
<dbReference type="GO" id="GO:0015628">
    <property type="term" value="P:protein secretion by the type II secretion system"/>
    <property type="evidence" value="ECO:0007669"/>
    <property type="project" value="InterPro"/>
</dbReference>
<name>A0AAE9L1J6_9BURK</name>
<dbReference type="Pfam" id="PF12019">
    <property type="entry name" value="GspH"/>
    <property type="match status" value="1"/>
</dbReference>
<comment type="similarity">
    <text evidence="9">Belongs to the GSP H family.</text>
</comment>
<keyword evidence="3" id="KW-1003">Cell membrane</keyword>
<evidence type="ECO:0000256" key="8">
    <source>
        <dbReference type="ARBA" id="ARBA00023136"/>
    </source>
</evidence>
<keyword evidence="7 11" id="KW-1133">Transmembrane helix</keyword>
<dbReference type="EMBL" id="CP097330">
    <property type="protein sequence ID" value="URF03374.1"/>
    <property type="molecule type" value="Genomic_DNA"/>
</dbReference>
<dbReference type="GO" id="GO:0015627">
    <property type="term" value="C:type II protein secretion system complex"/>
    <property type="evidence" value="ECO:0007669"/>
    <property type="project" value="InterPro"/>
</dbReference>
<keyword evidence="15" id="KW-1185">Reference proteome</keyword>
<sequence length="179" mass="18671">MQQTAIAHVRQHSGMTLTELLVSLAVAAILAAIALPALRHMLAEHTVTYAADRLAASLAMARTTAANRRVEIRLGPLPGATTLDGGWQLAPVVPLAPPGPPIAVTALDAACLRVTLRGTDGAKGPPALRLTPVGYSRSERGGFYAATFHVRCRGAQRQVRLGAQGRIRICGAGPDADCD</sequence>